<name>A0A2Z6RE08_9GLOM</name>
<reference evidence="3" key="2">
    <citation type="submission" date="2019-10" db="EMBL/GenBank/DDBJ databases">
        <title>Conservation and host-specific expression of non-tandemly repeated heterogenous ribosome RNA gene in arbuscular mycorrhizal fungi.</title>
        <authorList>
            <person name="Maeda T."/>
            <person name="Kobayashi Y."/>
            <person name="Nakagawa T."/>
            <person name="Ezawa T."/>
            <person name="Yamaguchi K."/>
            <person name="Bino T."/>
            <person name="Nishimoto Y."/>
            <person name="Shigenobu S."/>
            <person name="Kawaguchi M."/>
        </authorList>
    </citation>
    <scope>NUCLEOTIDE SEQUENCE</scope>
    <source>
        <strain evidence="3">HR1</strain>
    </source>
</reference>
<evidence type="ECO:0000259" key="1">
    <source>
        <dbReference type="Pfam" id="PF01965"/>
    </source>
</evidence>
<dbReference type="InterPro" id="IPR002818">
    <property type="entry name" value="DJ-1/PfpI"/>
</dbReference>
<dbReference type="Gene3D" id="3.40.50.880">
    <property type="match status" value="1"/>
</dbReference>
<sequence>MSKEFFTIGALLYKDYDLIDVNATLRLLGSLKDNFNIITITQTGEHVKSYTPQVANYINYNFENCPDFDILFIPGGIGTKYELENPVFLDFIKERAPRVKYVLTVCTGSGLVAKTGLLDGKKATTNKQFWDWMTSNGPNVLWVKKARWVVDGKFYTSSGVSAGMDMALGFISDVFGREAADEIAITAEYEWHDNPHWDPFAERIFGKNI</sequence>
<protein>
    <submittedName>
        <fullName evidence="3">DJ-1/PfpI family protein</fullName>
    </submittedName>
</protein>
<dbReference type="Pfam" id="PF01965">
    <property type="entry name" value="DJ-1_PfpI"/>
    <property type="match status" value="1"/>
</dbReference>
<dbReference type="EMBL" id="BLAL01000319">
    <property type="protein sequence ID" value="GET03014.1"/>
    <property type="molecule type" value="Genomic_DNA"/>
</dbReference>
<evidence type="ECO:0000313" key="2">
    <source>
        <dbReference type="EMBL" id="GBB90856.1"/>
    </source>
</evidence>
<organism evidence="2 4">
    <name type="scientific">Rhizophagus clarus</name>
    <dbReference type="NCBI Taxonomy" id="94130"/>
    <lineage>
        <taxon>Eukaryota</taxon>
        <taxon>Fungi</taxon>
        <taxon>Fungi incertae sedis</taxon>
        <taxon>Mucoromycota</taxon>
        <taxon>Glomeromycotina</taxon>
        <taxon>Glomeromycetes</taxon>
        <taxon>Glomerales</taxon>
        <taxon>Glomeraceae</taxon>
        <taxon>Rhizophagus</taxon>
    </lineage>
</organism>
<evidence type="ECO:0000313" key="4">
    <source>
        <dbReference type="Proteomes" id="UP000247702"/>
    </source>
</evidence>
<reference evidence="2 4" key="1">
    <citation type="submission" date="2017-11" db="EMBL/GenBank/DDBJ databases">
        <title>The genome of Rhizophagus clarus HR1 reveals common genetic basis of auxotrophy among arbuscular mycorrhizal fungi.</title>
        <authorList>
            <person name="Kobayashi Y."/>
        </authorList>
    </citation>
    <scope>NUCLEOTIDE SEQUENCE [LARGE SCALE GENOMIC DNA]</scope>
    <source>
        <strain evidence="2 4">HR1</strain>
    </source>
</reference>
<gene>
    <name evidence="3" type="ORF">RCL2_002936300</name>
    <name evidence="2" type="ORF">RclHR1_17980001</name>
</gene>
<keyword evidence="4" id="KW-1185">Reference proteome</keyword>
<dbReference type="AlphaFoldDB" id="A0A2Z6RE08"/>
<dbReference type="InterPro" id="IPR029062">
    <property type="entry name" value="Class_I_gatase-like"/>
</dbReference>
<accession>A0A2Z6RE08</accession>
<proteinExistence type="predicted"/>
<dbReference type="CDD" id="cd03139">
    <property type="entry name" value="GATase1_PfpI_2"/>
    <property type="match status" value="1"/>
</dbReference>
<dbReference type="InterPro" id="IPR052158">
    <property type="entry name" value="INH-QAR"/>
</dbReference>
<dbReference type="Proteomes" id="UP000615446">
    <property type="component" value="Unassembled WGS sequence"/>
</dbReference>
<feature type="domain" description="DJ-1/PfpI" evidence="1">
    <location>
        <begin position="12"/>
        <end position="171"/>
    </location>
</feature>
<comment type="caution">
    <text evidence="2">The sequence shown here is derived from an EMBL/GenBank/DDBJ whole genome shotgun (WGS) entry which is preliminary data.</text>
</comment>
<dbReference type="PANTHER" id="PTHR43130">
    <property type="entry name" value="ARAC-FAMILY TRANSCRIPTIONAL REGULATOR"/>
    <property type="match status" value="1"/>
</dbReference>
<dbReference type="Proteomes" id="UP000247702">
    <property type="component" value="Unassembled WGS sequence"/>
</dbReference>
<dbReference type="OrthoDB" id="543156at2759"/>
<dbReference type="SUPFAM" id="SSF52317">
    <property type="entry name" value="Class I glutamine amidotransferase-like"/>
    <property type="match status" value="1"/>
</dbReference>
<dbReference type="PANTHER" id="PTHR43130:SF15">
    <property type="entry name" value="THIJ_PFPI FAMILY PROTEIN (AFU_ORTHOLOGUE AFUA_5G14240)"/>
    <property type="match status" value="1"/>
</dbReference>
<evidence type="ECO:0000313" key="3">
    <source>
        <dbReference type="EMBL" id="GET03014.1"/>
    </source>
</evidence>
<dbReference type="EMBL" id="BEXD01000888">
    <property type="protein sequence ID" value="GBB90856.1"/>
    <property type="molecule type" value="Genomic_DNA"/>
</dbReference>
<dbReference type="STRING" id="94130.A0A2Z6RE08"/>